<dbReference type="SUPFAM" id="SSF54791">
    <property type="entry name" value="Eukaryotic type KH-domain (KH-domain type I)"/>
    <property type="match status" value="1"/>
</dbReference>
<evidence type="ECO:0000256" key="12">
    <source>
        <dbReference type="RuleBase" id="RU367126"/>
    </source>
</evidence>
<dbReference type="GO" id="GO:0000398">
    <property type="term" value="P:mRNA splicing, via spliceosome"/>
    <property type="evidence" value="ECO:0007669"/>
    <property type="project" value="UniProtKB-UniRule"/>
</dbReference>
<dbReference type="PANTHER" id="PTHR11208">
    <property type="entry name" value="RNA-BINDING PROTEIN RELATED"/>
    <property type="match status" value="1"/>
</dbReference>
<dbReference type="PROSITE" id="PS50084">
    <property type="entry name" value="KH_TYPE_1"/>
    <property type="match status" value="1"/>
</dbReference>
<dbReference type="InterPro" id="IPR032570">
    <property type="entry name" value="SF1-HH"/>
</dbReference>
<dbReference type="GO" id="GO:0048024">
    <property type="term" value="P:regulation of mRNA splicing, via spliceosome"/>
    <property type="evidence" value="ECO:0007669"/>
    <property type="project" value="TreeGrafter"/>
</dbReference>
<dbReference type="EMBL" id="JWZT01003272">
    <property type="protein sequence ID" value="KII67211.1"/>
    <property type="molecule type" value="Genomic_DNA"/>
</dbReference>
<name>A0A0C2MJ92_THEKT</name>
<evidence type="ECO:0000256" key="7">
    <source>
        <dbReference type="ARBA" id="ARBA00022884"/>
    </source>
</evidence>
<dbReference type="SUPFAM" id="SSF57756">
    <property type="entry name" value="Retrovirus zinc finger-like domains"/>
    <property type="match status" value="1"/>
</dbReference>
<evidence type="ECO:0000256" key="11">
    <source>
        <dbReference type="PROSITE-ProRule" id="PRU00117"/>
    </source>
</evidence>
<dbReference type="OrthoDB" id="10021397at2759"/>
<dbReference type="InterPro" id="IPR045071">
    <property type="entry name" value="BBP-like"/>
</dbReference>
<evidence type="ECO:0000259" key="14">
    <source>
        <dbReference type="PROSITE" id="PS50158"/>
    </source>
</evidence>
<dbReference type="SMART" id="SM00343">
    <property type="entry name" value="ZnF_C2HC"/>
    <property type="match status" value="2"/>
</dbReference>
<feature type="region of interest" description="Disordered" evidence="13">
    <location>
        <begin position="473"/>
        <end position="526"/>
    </location>
</feature>
<keyword evidence="4 12" id="KW-0479">Metal-binding</keyword>
<evidence type="ECO:0000313" key="15">
    <source>
        <dbReference type="EMBL" id="KII67211.1"/>
    </source>
</evidence>
<dbReference type="PROSITE" id="PS50158">
    <property type="entry name" value="ZF_CCHC"/>
    <property type="match status" value="1"/>
</dbReference>
<dbReference type="PANTHER" id="PTHR11208:SF45">
    <property type="entry name" value="SPLICING FACTOR 1"/>
    <property type="match status" value="1"/>
</dbReference>
<dbReference type="GO" id="GO:0005681">
    <property type="term" value="C:spliceosomal complex"/>
    <property type="evidence" value="ECO:0007669"/>
    <property type="project" value="UniProtKB-KW"/>
</dbReference>
<dbReference type="InterPro" id="IPR036612">
    <property type="entry name" value="KH_dom_type_1_sf"/>
</dbReference>
<evidence type="ECO:0000256" key="6">
    <source>
        <dbReference type="ARBA" id="ARBA00022833"/>
    </source>
</evidence>
<evidence type="ECO:0000256" key="9">
    <source>
        <dbReference type="ARBA" id="ARBA00023242"/>
    </source>
</evidence>
<dbReference type="AlphaFoldDB" id="A0A0C2MJ92"/>
<evidence type="ECO:0000256" key="1">
    <source>
        <dbReference type="ARBA" id="ARBA00004123"/>
    </source>
</evidence>
<dbReference type="OMA" id="RIMDEDH"/>
<keyword evidence="16" id="KW-1185">Reference proteome</keyword>
<keyword evidence="6 12" id="KW-0862">Zinc</keyword>
<keyword evidence="9 12" id="KW-0539">Nucleus</keyword>
<keyword evidence="12" id="KW-0747">Spliceosome</keyword>
<dbReference type="InterPro" id="IPR001878">
    <property type="entry name" value="Znf_CCHC"/>
</dbReference>
<feature type="compositionally biased region" description="Basic residues" evidence="13">
    <location>
        <begin position="44"/>
        <end position="58"/>
    </location>
</feature>
<reference evidence="15 16" key="1">
    <citation type="journal article" date="2014" name="Genome Biol. Evol.">
        <title>The genome of the myxosporean Thelohanellus kitauei shows adaptations to nutrient acquisition within its fish host.</title>
        <authorList>
            <person name="Yang Y."/>
            <person name="Xiong J."/>
            <person name="Zhou Z."/>
            <person name="Huo F."/>
            <person name="Miao W."/>
            <person name="Ran C."/>
            <person name="Liu Y."/>
            <person name="Zhang J."/>
            <person name="Feng J."/>
            <person name="Wang M."/>
            <person name="Wang M."/>
            <person name="Wang L."/>
            <person name="Yao B."/>
        </authorList>
    </citation>
    <scope>NUCLEOTIDE SEQUENCE [LARGE SCALE GENOMIC DNA]</scope>
    <source>
        <strain evidence="15">Wuqing</strain>
    </source>
</reference>
<comment type="function">
    <text evidence="12">Necessary for the splicing of pre-mRNA. Has a role in the recognition of the branch site (5'-UACUAAC-3'), the pyrimidine tract and the 3'-splice site at the 3'-end of introns.</text>
</comment>
<comment type="subcellular location">
    <subcellularLocation>
        <location evidence="1 12">Nucleus</location>
    </subcellularLocation>
</comment>
<gene>
    <name evidence="15" type="ORF">RF11_09920</name>
</gene>
<protein>
    <recommendedName>
        <fullName evidence="12">Branchpoint-bridging protein</fullName>
    </recommendedName>
</protein>
<dbReference type="Gene3D" id="3.30.1370.10">
    <property type="entry name" value="K Homology domain, type 1"/>
    <property type="match status" value="1"/>
</dbReference>
<feature type="region of interest" description="Disordered" evidence="13">
    <location>
        <begin position="1"/>
        <end position="59"/>
    </location>
</feature>
<dbReference type="Gene3D" id="6.10.140.1790">
    <property type="match status" value="1"/>
</dbReference>
<comment type="caution">
    <text evidence="15">The sequence shown here is derived from an EMBL/GenBank/DDBJ whole genome shotgun (WGS) entry which is preliminary data.</text>
</comment>
<sequence>MGHSSKKESSRKEAKQRSEYTERVRRIMDEDHDDRSEKSEKDRSKRKSDHSHKKRRTRWSTEFDRVLIPGLPVALAGVELTKEQLDIYIMQLKIEEISLKLRTGNLGIPIDPEDRSPSPEPVYNTQGVRLNTREIRVRERLEEERHRLVNIMLEKNPDYHPPPDYKIPANKLTDKVFIPQERYPNINFIGLLIGPRGNTLKRLETDTNCKIIIRGKGSLKEGKSRLAPMPGEDEPLHALITAPSEAALTKGIATIKRIVKDGIDCPDGNNELRQMQLRELAELNGTLLGSEIARCRNCGSADHRHWECTETQNFTNMLTCSKCGGVGHLEMDCIYDGEKVVTAEEKAKADAEYQHLMKELGVSTSGAEFPTMFGLPKGLVKDLPWINAAGSYVGGTDAAGNVMGPGPLLLSNQPFNKEIIDDTVPYIPGAAPIPTYTVRTLMFQDANFQPPSFPQMNPWQMYPQGFSGYPPMAPGMMPGMPPPPTPPPNVPSQPQDPNYAQMPHMAPNEPPAQTSSTPGPMKEHGS</sequence>
<evidence type="ECO:0000256" key="4">
    <source>
        <dbReference type="ARBA" id="ARBA00022723"/>
    </source>
</evidence>
<evidence type="ECO:0000256" key="8">
    <source>
        <dbReference type="ARBA" id="ARBA00023187"/>
    </source>
</evidence>
<dbReference type="Pfam" id="PF22675">
    <property type="entry name" value="KH-I_KHDC4-BBP"/>
    <property type="match status" value="1"/>
</dbReference>
<evidence type="ECO:0000256" key="2">
    <source>
        <dbReference type="ARBA" id="ARBA00010382"/>
    </source>
</evidence>
<dbReference type="GO" id="GO:0003729">
    <property type="term" value="F:mRNA binding"/>
    <property type="evidence" value="ECO:0007669"/>
    <property type="project" value="TreeGrafter"/>
</dbReference>
<evidence type="ECO:0000256" key="10">
    <source>
        <dbReference type="PROSITE-ProRule" id="PRU00047"/>
    </source>
</evidence>
<dbReference type="Gene3D" id="4.10.60.10">
    <property type="entry name" value="Zinc finger, CCHC-type"/>
    <property type="match status" value="1"/>
</dbReference>
<comment type="similarity">
    <text evidence="2 12">Belongs to the BBP/SF1 family.</text>
</comment>
<evidence type="ECO:0000256" key="5">
    <source>
        <dbReference type="ARBA" id="ARBA00022771"/>
    </source>
</evidence>
<keyword evidence="7 11" id="KW-0694">RNA-binding</keyword>
<feature type="domain" description="CCHC-type" evidence="14">
    <location>
        <begin position="320"/>
        <end position="333"/>
    </location>
</feature>
<evidence type="ECO:0000256" key="3">
    <source>
        <dbReference type="ARBA" id="ARBA00022664"/>
    </source>
</evidence>
<dbReference type="GO" id="GO:0045131">
    <property type="term" value="F:pre-mRNA branch point binding"/>
    <property type="evidence" value="ECO:0007669"/>
    <property type="project" value="UniProtKB-UniRule"/>
</dbReference>
<feature type="compositionally biased region" description="Basic and acidic residues" evidence="13">
    <location>
        <begin position="1"/>
        <end position="43"/>
    </location>
</feature>
<dbReference type="SMART" id="SM00322">
    <property type="entry name" value="KH"/>
    <property type="match status" value="1"/>
</dbReference>
<dbReference type="InterPro" id="IPR055256">
    <property type="entry name" value="KH_1_KHDC4/BBP-like"/>
</dbReference>
<dbReference type="InterPro" id="IPR047086">
    <property type="entry name" value="SF1-HH_sf"/>
</dbReference>
<keyword evidence="5 10" id="KW-0863">Zinc-finger</keyword>
<evidence type="ECO:0000313" key="16">
    <source>
        <dbReference type="Proteomes" id="UP000031668"/>
    </source>
</evidence>
<keyword evidence="3 12" id="KW-0507">mRNA processing</keyword>
<dbReference type="InterPro" id="IPR004087">
    <property type="entry name" value="KH_dom"/>
</dbReference>
<organism evidence="15 16">
    <name type="scientific">Thelohanellus kitauei</name>
    <name type="common">Myxosporean</name>
    <dbReference type="NCBI Taxonomy" id="669202"/>
    <lineage>
        <taxon>Eukaryota</taxon>
        <taxon>Metazoa</taxon>
        <taxon>Cnidaria</taxon>
        <taxon>Myxozoa</taxon>
        <taxon>Myxosporea</taxon>
        <taxon>Bivalvulida</taxon>
        <taxon>Platysporina</taxon>
        <taxon>Myxobolidae</taxon>
        <taxon>Thelohanellus</taxon>
    </lineage>
</organism>
<dbReference type="InterPro" id="IPR036875">
    <property type="entry name" value="Znf_CCHC_sf"/>
</dbReference>
<dbReference type="GO" id="GO:0008270">
    <property type="term" value="F:zinc ion binding"/>
    <property type="evidence" value="ECO:0007669"/>
    <property type="project" value="UniProtKB-UniRule"/>
</dbReference>
<proteinExistence type="inferred from homology"/>
<keyword evidence="8 12" id="KW-0508">mRNA splicing</keyword>
<accession>A0A0C2MJ92</accession>
<evidence type="ECO:0000256" key="13">
    <source>
        <dbReference type="SAM" id="MobiDB-lite"/>
    </source>
</evidence>
<feature type="compositionally biased region" description="Pro residues" evidence="13">
    <location>
        <begin position="479"/>
        <end position="491"/>
    </location>
</feature>
<dbReference type="Proteomes" id="UP000031668">
    <property type="component" value="Unassembled WGS sequence"/>
</dbReference>
<dbReference type="Pfam" id="PF16275">
    <property type="entry name" value="SF1-HH"/>
    <property type="match status" value="1"/>
</dbReference>